<accession>A0A180GCU1</accession>
<dbReference type="VEuPathDB" id="FungiDB:PTTG_28322"/>
<evidence type="ECO:0000313" key="1">
    <source>
        <dbReference type="EMBL" id="OAV90441.1"/>
    </source>
</evidence>
<dbReference type="EnsemblFungi" id="PTTG_28322-t43_1">
    <property type="protein sequence ID" value="PTTG_28322-t43_1-p1"/>
    <property type="gene ID" value="PTTG_28322"/>
</dbReference>
<dbReference type="PANTHER" id="PTHR33266:SF1">
    <property type="entry name" value="F-BOX DOMAIN-CONTAINING PROTEIN"/>
    <property type="match status" value="1"/>
</dbReference>
<reference evidence="1" key="1">
    <citation type="submission" date="2009-11" db="EMBL/GenBank/DDBJ databases">
        <authorList>
            <consortium name="The Broad Institute Genome Sequencing Platform"/>
            <person name="Ward D."/>
            <person name="Feldgarden M."/>
            <person name="Earl A."/>
            <person name="Young S.K."/>
            <person name="Zeng Q."/>
            <person name="Koehrsen M."/>
            <person name="Alvarado L."/>
            <person name="Berlin A."/>
            <person name="Bochicchio J."/>
            <person name="Borenstein D."/>
            <person name="Chapman S.B."/>
            <person name="Chen Z."/>
            <person name="Engels R."/>
            <person name="Freedman E."/>
            <person name="Gellesch M."/>
            <person name="Goldberg J."/>
            <person name="Griggs A."/>
            <person name="Gujja S."/>
            <person name="Heilman E."/>
            <person name="Heiman D."/>
            <person name="Hepburn T."/>
            <person name="Howarth C."/>
            <person name="Jen D."/>
            <person name="Larson L."/>
            <person name="Lewis B."/>
            <person name="Mehta T."/>
            <person name="Park D."/>
            <person name="Pearson M."/>
            <person name="Roberts A."/>
            <person name="Saif S."/>
            <person name="Shea T."/>
            <person name="Shenoy N."/>
            <person name="Sisk P."/>
            <person name="Stolte C."/>
            <person name="Sykes S."/>
            <person name="Thomson T."/>
            <person name="Walk T."/>
            <person name="White J."/>
            <person name="Yandava C."/>
            <person name="Izard J."/>
            <person name="Baranova O.V."/>
            <person name="Blanton J.M."/>
            <person name="Tanner A.C."/>
            <person name="Dewhirst F.E."/>
            <person name="Haas B."/>
            <person name="Nusbaum C."/>
            <person name="Birren B."/>
        </authorList>
    </citation>
    <scope>NUCLEOTIDE SEQUENCE [LARGE SCALE GENOMIC DNA]</scope>
    <source>
        <strain evidence="1">1-1 BBBD Race 1</strain>
    </source>
</reference>
<dbReference type="STRING" id="630390.A0A180GCU1"/>
<sequence>MKSDGHGNLKVLLAIDEASNLINQIAQELRTIFFHVFHRDPSTRFHRVGVELFAPIYIISTLDVFVPQEPPSSWDELLSPERLLSYGCPFCELFFKVSMKKPHSMRSKALIAKAKLLLKTRSGSPRVLANVQCFVTLGSEIQTRVSLHSPINSELVASHTAHGMFINSTRGICCCTLR</sequence>
<keyword evidence="3" id="KW-1185">Reference proteome</keyword>
<evidence type="ECO:0000313" key="3">
    <source>
        <dbReference type="Proteomes" id="UP000005240"/>
    </source>
</evidence>
<dbReference type="Proteomes" id="UP000005240">
    <property type="component" value="Unassembled WGS sequence"/>
</dbReference>
<dbReference type="PANTHER" id="PTHR33266">
    <property type="entry name" value="CHROMOSOME 15, WHOLE GENOME SHOTGUN SEQUENCE"/>
    <property type="match status" value="1"/>
</dbReference>
<proteinExistence type="predicted"/>
<name>A0A180GCU1_PUCT1</name>
<dbReference type="EMBL" id="ADAS02000101">
    <property type="protein sequence ID" value="OAV90441.1"/>
    <property type="molecule type" value="Genomic_DNA"/>
</dbReference>
<dbReference type="OrthoDB" id="2367476at2759"/>
<organism evidence="1">
    <name type="scientific">Puccinia triticina (isolate 1-1 / race 1 (BBBD))</name>
    <name type="common">Brown leaf rust fungus</name>
    <dbReference type="NCBI Taxonomy" id="630390"/>
    <lineage>
        <taxon>Eukaryota</taxon>
        <taxon>Fungi</taxon>
        <taxon>Dikarya</taxon>
        <taxon>Basidiomycota</taxon>
        <taxon>Pucciniomycotina</taxon>
        <taxon>Pucciniomycetes</taxon>
        <taxon>Pucciniales</taxon>
        <taxon>Pucciniaceae</taxon>
        <taxon>Puccinia</taxon>
    </lineage>
</organism>
<dbReference type="AlphaFoldDB" id="A0A180GCU1"/>
<evidence type="ECO:0000313" key="2">
    <source>
        <dbReference type="EnsemblFungi" id="PTTG_28322-t43_1-p1"/>
    </source>
</evidence>
<reference evidence="2 3" key="3">
    <citation type="journal article" date="2017" name="G3 (Bethesda)">
        <title>Comparative analysis highlights variable genome content of wheat rusts and divergence of the mating loci.</title>
        <authorList>
            <person name="Cuomo C.A."/>
            <person name="Bakkeren G."/>
            <person name="Khalil H.B."/>
            <person name="Panwar V."/>
            <person name="Joly D."/>
            <person name="Linning R."/>
            <person name="Sakthikumar S."/>
            <person name="Song X."/>
            <person name="Adiconis X."/>
            <person name="Fan L."/>
            <person name="Goldberg J.M."/>
            <person name="Levin J.Z."/>
            <person name="Young S."/>
            <person name="Zeng Q."/>
            <person name="Anikster Y."/>
            <person name="Bruce M."/>
            <person name="Wang M."/>
            <person name="Yin C."/>
            <person name="McCallum B."/>
            <person name="Szabo L.J."/>
            <person name="Hulbert S."/>
            <person name="Chen X."/>
            <person name="Fellers J.P."/>
        </authorList>
    </citation>
    <scope>NUCLEOTIDE SEQUENCE</scope>
    <source>
        <strain evidence="2">isolate 1-1 / race 1 (BBBD)</strain>
        <strain evidence="3">Isolate 1-1 / race 1 (BBBD)</strain>
    </source>
</reference>
<protein>
    <submittedName>
        <fullName evidence="1 2">Uncharacterized protein</fullName>
    </submittedName>
</protein>
<gene>
    <name evidence="1" type="ORF">PTTG_28322</name>
</gene>
<reference evidence="1" key="2">
    <citation type="submission" date="2016-05" db="EMBL/GenBank/DDBJ databases">
        <title>Comparative analysis highlights variable genome content of wheat rusts and divergence of the mating loci.</title>
        <authorList>
            <person name="Cuomo C.A."/>
            <person name="Bakkeren G."/>
            <person name="Szabo L."/>
            <person name="Khalil H."/>
            <person name="Joly D."/>
            <person name="Goldberg J."/>
            <person name="Young S."/>
            <person name="Zeng Q."/>
            <person name="Fellers J."/>
        </authorList>
    </citation>
    <scope>NUCLEOTIDE SEQUENCE [LARGE SCALE GENOMIC DNA]</scope>
    <source>
        <strain evidence="1">1-1 BBBD Race 1</strain>
    </source>
</reference>
<reference evidence="2" key="4">
    <citation type="submission" date="2025-05" db="UniProtKB">
        <authorList>
            <consortium name="EnsemblFungi"/>
        </authorList>
    </citation>
    <scope>IDENTIFICATION</scope>
    <source>
        <strain evidence="2">isolate 1-1 / race 1 (BBBD)</strain>
    </source>
</reference>